<evidence type="ECO:0000313" key="2">
    <source>
        <dbReference type="EMBL" id="KPI82418.1"/>
    </source>
</evidence>
<dbReference type="AlphaFoldDB" id="A0A0N1HSH2"/>
<gene>
    <name evidence="2" type="ORF">ABL78_8572</name>
</gene>
<evidence type="ECO:0000256" key="1">
    <source>
        <dbReference type="SAM" id="MobiDB-lite"/>
    </source>
</evidence>
<feature type="compositionally biased region" description="Polar residues" evidence="1">
    <location>
        <begin position="71"/>
        <end position="90"/>
    </location>
</feature>
<dbReference type="EMBL" id="LJSK01001082">
    <property type="protein sequence ID" value="KPI82418.1"/>
    <property type="molecule type" value="Genomic_DNA"/>
</dbReference>
<dbReference type="Proteomes" id="UP000038009">
    <property type="component" value="Unassembled WGS sequence"/>
</dbReference>
<accession>A0A0N1HSH2</accession>
<dbReference type="VEuPathDB" id="TriTrypDB:Lsey_1086_0010"/>
<protein>
    <submittedName>
        <fullName evidence="2">Uncharacterized protein</fullName>
    </submittedName>
</protein>
<feature type="compositionally biased region" description="Polar residues" evidence="1">
    <location>
        <begin position="31"/>
        <end position="52"/>
    </location>
</feature>
<keyword evidence="3" id="KW-1185">Reference proteome</keyword>
<sequence length="90" mass="9110">MALPCTRNTCKRTSRPQLAGSVPATRGPSPCTLTSVTATNRPTMPAASSGSDTGVAEAIPARGTAVISLSGDRSSCTEPSAEHLTNAQPQ</sequence>
<organism evidence="2 3">
    <name type="scientific">Leptomonas seymouri</name>
    <dbReference type="NCBI Taxonomy" id="5684"/>
    <lineage>
        <taxon>Eukaryota</taxon>
        <taxon>Discoba</taxon>
        <taxon>Euglenozoa</taxon>
        <taxon>Kinetoplastea</taxon>
        <taxon>Metakinetoplastina</taxon>
        <taxon>Trypanosomatida</taxon>
        <taxon>Trypanosomatidae</taxon>
        <taxon>Leishmaniinae</taxon>
        <taxon>Leptomonas</taxon>
    </lineage>
</organism>
<name>A0A0N1HSH2_LEPSE</name>
<proteinExistence type="predicted"/>
<evidence type="ECO:0000313" key="3">
    <source>
        <dbReference type="Proteomes" id="UP000038009"/>
    </source>
</evidence>
<feature type="region of interest" description="Disordered" evidence="1">
    <location>
        <begin position="1"/>
        <end position="90"/>
    </location>
</feature>
<comment type="caution">
    <text evidence="2">The sequence shown here is derived from an EMBL/GenBank/DDBJ whole genome shotgun (WGS) entry which is preliminary data.</text>
</comment>
<reference evidence="2 3" key="1">
    <citation type="journal article" date="2015" name="PLoS Pathog.">
        <title>Leptomonas seymouri: Adaptations to the Dixenous Life Cycle Analyzed by Genome Sequencing, Transcriptome Profiling and Co-infection with Leishmania donovani.</title>
        <authorList>
            <person name="Kraeva N."/>
            <person name="Butenko A."/>
            <person name="Hlavacova J."/>
            <person name="Kostygov A."/>
            <person name="Myskova J."/>
            <person name="Grybchuk D."/>
            <person name="Lestinova T."/>
            <person name="Votypka J."/>
            <person name="Volf P."/>
            <person name="Opperdoes F."/>
            <person name="Flegontov P."/>
            <person name="Lukes J."/>
            <person name="Yurchenko V."/>
        </authorList>
    </citation>
    <scope>NUCLEOTIDE SEQUENCE [LARGE SCALE GENOMIC DNA]</scope>
    <source>
        <strain evidence="2 3">ATCC 30220</strain>
    </source>
</reference>